<accession>A0A914D9U9</accession>
<dbReference type="AlphaFoldDB" id="A0A914D9U9"/>
<dbReference type="Proteomes" id="UP000887540">
    <property type="component" value="Unplaced"/>
</dbReference>
<name>A0A914D9U9_9BILA</name>
<dbReference type="WBParaSite" id="ACRNAN_scaffold20493.g30795.t1">
    <property type="protein sequence ID" value="ACRNAN_scaffold20493.g30795.t1"/>
    <property type="gene ID" value="ACRNAN_scaffold20493.g30795"/>
</dbReference>
<sequence>MAKVVLVFITLIAGRYATCIETPSAPQTKLALSDNPDEIGTACANDPSNLWLDIIVAIDNTSSMGSGVNNVANHLK</sequence>
<keyword evidence="1" id="KW-0732">Signal</keyword>
<evidence type="ECO:0000313" key="2">
    <source>
        <dbReference type="Proteomes" id="UP000887540"/>
    </source>
</evidence>
<reference evidence="3" key="1">
    <citation type="submission" date="2022-11" db="UniProtKB">
        <authorList>
            <consortium name="WormBaseParasite"/>
        </authorList>
    </citation>
    <scope>IDENTIFICATION</scope>
</reference>
<organism evidence="2 3">
    <name type="scientific">Acrobeloides nanus</name>
    <dbReference type="NCBI Taxonomy" id="290746"/>
    <lineage>
        <taxon>Eukaryota</taxon>
        <taxon>Metazoa</taxon>
        <taxon>Ecdysozoa</taxon>
        <taxon>Nematoda</taxon>
        <taxon>Chromadorea</taxon>
        <taxon>Rhabditida</taxon>
        <taxon>Tylenchina</taxon>
        <taxon>Cephalobomorpha</taxon>
        <taxon>Cephaloboidea</taxon>
        <taxon>Cephalobidae</taxon>
        <taxon>Acrobeloides</taxon>
    </lineage>
</organism>
<proteinExistence type="predicted"/>
<feature type="signal peptide" evidence="1">
    <location>
        <begin position="1"/>
        <end position="17"/>
    </location>
</feature>
<keyword evidence="2" id="KW-1185">Reference proteome</keyword>
<evidence type="ECO:0000313" key="3">
    <source>
        <dbReference type="WBParaSite" id="ACRNAN_scaffold20493.g30795.t1"/>
    </source>
</evidence>
<feature type="chain" id="PRO_5037136113" evidence="1">
    <location>
        <begin position="18"/>
        <end position="76"/>
    </location>
</feature>
<protein>
    <submittedName>
        <fullName evidence="3">VWFA domain-containing protein</fullName>
    </submittedName>
</protein>
<evidence type="ECO:0000256" key="1">
    <source>
        <dbReference type="SAM" id="SignalP"/>
    </source>
</evidence>